<protein>
    <submittedName>
        <fullName evidence="3">Transposase family protein</fullName>
    </submittedName>
</protein>
<proteinExistence type="predicted"/>
<evidence type="ECO:0000256" key="1">
    <source>
        <dbReference type="SAM" id="MobiDB-lite"/>
    </source>
</evidence>
<dbReference type="Pfam" id="PF01610">
    <property type="entry name" value="DDE_Tnp_ISL3"/>
    <property type="match status" value="1"/>
</dbReference>
<dbReference type="InterPro" id="IPR002560">
    <property type="entry name" value="Transposase_DDE"/>
</dbReference>
<gene>
    <name evidence="3" type="ORF">EVA_18447</name>
</gene>
<feature type="compositionally biased region" description="Basic residues" evidence="1">
    <location>
        <begin position="122"/>
        <end position="145"/>
    </location>
</feature>
<organism evidence="3">
    <name type="scientific">gut metagenome</name>
    <dbReference type="NCBI Taxonomy" id="749906"/>
    <lineage>
        <taxon>unclassified sequences</taxon>
        <taxon>metagenomes</taxon>
        <taxon>organismal metagenomes</taxon>
    </lineage>
</organism>
<dbReference type="AlphaFoldDB" id="J9FEV4"/>
<sequence length="173" mass="20427">MKPVSLYNRAQQGWAREERYRHSHCQRNKGPDSVSYLEEVPESEREKVTEITMDFSDSMFSIAKQCFPKATIVIDCFHIVQRLCEGLEEMRLRFKRLAVTESMKEAAAFAQDEDRKAQQRAYYRKRHPKNKKERRGRKRIRKQKSKPTLLANGETKVEMLTRSRNMLAQSGDK</sequence>
<dbReference type="PANTHER" id="PTHR33498">
    <property type="entry name" value="TRANSPOSASE FOR INSERTION SEQUENCE ELEMENT IS1557"/>
    <property type="match status" value="1"/>
</dbReference>
<dbReference type="PANTHER" id="PTHR33498:SF1">
    <property type="entry name" value="TRANSPOSASE FOR INSERTION SEQUENCE ELEMENT IS1557"/>
    <property type="match status" value="1"/>
</dbReference>
<name>J9FEV4_9ZZZZ</name>
<feature type="region of interest" description="Disordered" evidence="1">
    <location>
        <begin position="110"/>
        <end position="173"/>
    </location>
</feature>
<comment type="caution">
    <text evidence="3">The sequence shown here is derived from an EMBL/GenBank/DDBJ whole genome shotgun (WGS) entry which is preliminary data.</text>
</comment>
<evidence type="ECO:0000259" key="2">
    <source>
        <dbReference type="Pfam" id="PF01610"/>
    </source>
</evidence>
<accession>J9FEV4</accession>
<feature type="non-terminal residue" evidence="3">
    <location>
        <position position="173"/>
    </location>
</feature>
<evidence type="ECO:0000313" key="3">
    <source>
        <dbReference type="EMBL" id="EJW93446.1"/>
    </source>
</evidence>
<dbReference type="EMBL" id="AMCI01006970">
    <property type="protein sequence ID" value="EJW93446.1"/>
    <property type="molecule type" value="Genomic_DNA"/>
</dbReference>
<feature type="compositionally biased region" description="Polar residues" evidence="1">
    <location>
        <begin position="162"/>
        <end position="173"/>
    </location>
</feature>
<dbReference type="InterPro" id="IPR047951">
    <property type="entry name" value="Transpos_ISL3"/>
</dbReference>
<feature type="domain" description="Transposase IS204/IS1001/IS1096/IS1165 DDE" evidence="2">
    <location>
        <begin position="32"/>
        <end position="142"/>
    </location>
</feature>
<reference evidence="3" key="1">
    <citation type="journal article" date="2012" name="PLoS ONE">
        <title>Gene sets for utilization of primary and secondary nutrition supplies in the distal gut of endangered iberian lynx.</title>
        <authorList>
            <person name="Alcaide M."/>
            <person name="Messina E."/>
            <person name="Richter M."/>
            <person name="Bargiela R."/>
            <person name="Peplies J."/>
            <person name="Huws S.A."/>
            <person name="Newbold C.J."/>
            <person name="Golyshin P.N."/>
            <person name="Simon M.A."/>
            <person name="Lopez G."/>
            <person name="Yakimov M.M."/>
            <person name="Ferrer M."/>
        </authorList>
    </citation>
    <scope>NUCLEOTIDE SEQUENCE</scope>
</reference>